<dbReference type="Proteomes" id="UP000075882">
    <property type="component" value="Unassembled WGS sequence"/>
</dbReference>
<keyword evidence="4" id="KW-0472">Membrane</keyword>
<feature type="region of interest" description="Disordered" evidence="3">
    <location>
        <begin position="144"/>
        <end position="175"/>
    </location>
</feature>
<feature type="region of interest" description="Disordered" evidence="3">
    <location>
        <begin position="298"/>
        <end position="319"/>
    </location>
</feature>
<dbReference type="Pfam" id="PF00397">
    <property type="entry name" value="WW"/>
    <property type="match status" value="1"/>
</dbReference>
<protein>
    <recommendedName>
        <fullName evidence="8">WW domain-containing protein</fullName>
    </recommendedName>
</protein>
<evidence type="ECO:0000256" key="4">
    <source>
        <dbReference type="SAM" id="Phobius"/>
    </source>
</evidence>
<evidence type="ECO:0008006" key="8">
    <source>
        <dbReference type="Google" id="ProtNLM"/>
    </source>
</evidence>
<dbReference type="Gene3D" id="2.20.70.10">
    <property type="match status" value="1"/>
</dbReference>
<evidence type="ECO:0000256" key="1">
    <source>
        <dbReference type="ARBA" id="ARBA00022553"/>
    </source>
</evidence>
<dbReference type="InterPro" id="IPR030030">
    <property type="entry name" value="Sav"/>
</dbReference>
<feature type="transmembrane region" description="Helical" evidence="4">
    <location>
        <begin position="611"/>
        <end position="630"/>
    </location>
</feature>
<dbReference type="GO" id="GO:0035329">
    <property type="term" value="P:hippo signaling"/>
    <property type="evidence" value="ECO:0007669"/>
    <property type="project" value="InterPro"/>
</dbReference>
<dbReference type="SUPFAM" id="SSF49452">
    <property type="entry name" value="Starch-binding domain-like"/>
    <property type="match status" value="1"/>
</dbReference>
<feature type="domain" description="SARAH" evidence="6">
    <location>
        <begin position="437"/>
        <end position="484"/>
    </location>
</feature>
<dbReference type="PROSITE" id="PS50020">
    <property type="entry name" value="WW_DOMAIN_2"/>
    <property type="match status" value="1"/>
</dbReference>
<feature type="region of interest" description="Disordered" evidence="3">
    <location>
        <begin position="39"/>
        <end position="69"/>
    </location>
</feature>
<dbReference type="PANTHER" id="PTHR47522:SF2">
    <property type="entry name" value="PROTEIN SALVADOR HOMOLOG 1"/>
    <property type="match status" value="1"/>
</dbReference>
<organism evidence="7">
    <name type="scientific">Anopheles coluzzii</name>
    <name type="common">African malaria mosquito</name>
    <dbReference type="NCBI Taxonomy" id="1518534"/>
    <lineage>
        <taxon>Eukaryota</taxon>
        <taxon>Metazoa</taxon>
        <taxon>Ecdysozoa</taxon>
        <taxon>Arthropoda</taxon>
        <taxon>Hexapoda</taxon>
        <taxon>Insecta</taxon>
        <taxon>Pterygota</taxon>
        <taxon>Neoptera</taxon>
        <taxon>Endopterygota</taxon>
        <taxon>Diptera</taxon>
        <taxon>Nematocera</taxon>
        <taxon>Culicoidea</taxon>
        <taxon>Culicidae</taxon>
        <taxon>Anophelinae</taxon>
        <taxon>Anopheles</taxon>
    </lineage>
</organism>
<evidence type="ECO:0000256" key="3">
    <source>
        <dbReference type="SAM" id="MobiDB-lite"/>
    </source>
</evidence>
<dbReference type="SUPFAM" id="SSF51045">
    <property type="entry name" value="WW domain"/>
    <property type="match status" value="1"/>
</dbReference>
<dbReference type="Pfam" id="PF09430">
    <property type="entry name" value="EMC7_beta-sandw"/>
    <property type="match status" value="1"/>
</dbReference>
<dbReference type="PROSITE" id="PS50951">
    <property type="entry name" value="SARAH"/>
    <property type="match status" value="1"/>
</dbReference>
<feature type="domain" description="WW" evidence="5">
    <location>
        <begin position="317"/>
        <end position="350"/>
    </location>
</feature>
<name>A0A8W7Q2G2_ANOCL</name>
<evidence type="ECO:0000259" key="5">
    <source>
        <dbReference type="PROSITE" id="PS50020"/>
    </source>
</evidence>
<keyword evidence="2" id="KW-0677">Repeat</keyword>
<evidence type="ECO:0000259" key="6">
    <source>
        <dbReference type="PROSITE" id="PS50951"/>
    </source>
</evidence>
<dbReference type="AlphaFoldDB" id="A0A8W7Q2G2"/>
<dbReference type="FunFam" id="2.20.70.10:FF:000035">
    <property type="entry name" value="Salvador homolog 1 (Drosophila)"/>
    <property type="match status" value="1"/>
</dbReference>
<dbReference type="InterPro" id="IPR019008">
    <property type="entry name" value="Beta_sandwich_EMC7"/>
</dbReference>
<dbReference type="InterPro" id="IPR001202">
    <property type="entry name" value="WW_dom"/>
</dbReference>
<dbReference type="GO" id="GO:0060090">
    <property type="term" value="F:molecular adaptor activity"/>
    <property type="evidence" value="ECO:0007669"/>
    <property type="project" value="InterPro"/>
</dbReference>
<dbReference type="EnsemblMetazoa" id="ACOM041071-RA">
    <property type="protein sequence ID" value="ACOM041071-PA.2"/>
    <property type="gene ID" value="ACOM041071"/>
</dbReference>
<keyword evidence="4" id="KW-1133">Transmembrane helix</keyword>
<dbReference type="GO" id="GO:0005829">
    <property type="term" value="C:cytosol"/>
    <property type="evidence" value="ECO:0007669"/>
    <property type="project" value="TreeGrafter"/>
</dbReference>
<feature type="compositionally biased region" description="Low complexity" evidence="3">
    <location>
        <begin position="153"/>
        <end position="168"/>
    </location>
</feature>
<accession>A0A8W7Q2G2</accession>
<dbReference type="PANTHER" id="PTHR47522">
    <property type="entry name" value="SALVADOR FAMILY WW DOMAIN-CONTAINING PROTEIN 1"/>
    <property type="match status" value="1"/>
</dbReference>
<evidence type="ECO:0000313" key="7">
    <source>
        <dbReference type="EnsemblMetazoa" id="ACOM041071-PA.2"/>
    </source>
</evidence>
<dbReference type="InterPro" id="IPR036020">
    <property type="entry name" value="WW_dom_sf"/>
</dbReference>
<dbReference type="InterPro" id="IPR011524">
    <property type="entry name" value="SARAH_dom"/>
</dbReference>
<dbReference type="GO" id="GO:0006915">
    <property type="term" value="P:apoptotic process"/>
    <property type="evidence" value="ECO:0007669"/>
    <property type="project" value="InterPro"/>
</dbReference>
<reference evidence="7" key="1">
    <citation type="submission" date="2022-08" db="UniProtKB">
        <authorList>
            <consortium name="EnsemblMetazoa"/>
        </authorList>
    </citation>
    <scope>IDENTIFICATION</scope>
</reference>
<evidence type="ECO:0000256" key="2">
    <source>
        <dbReference type="ARBA" id="ARBA00022737"/>
    </source>
</evidence>
<sequence length="694" mass="77145">MLSRKSKDKSIKEGVVGKYVKKDTPPEIPTVNVWTTEQNKSKLAKARRTSQQVVSNPGQPPGQPLTANSSNIQNLQKFGNSKVLTKVGGLGHEGKYTPSNNVPNLAHKFVSISPNTEPSGISLMNGNAKQLPLILVKTPTSNMGIASVPMNDPQHSSSSQQPQSQHQSETAQQDHLYPIYENQSRLIGRPESPIYSNTNSGTLYQNYSSNNSSHQSLYSNVCVAGQATGESGSSDSPGLTQSQALQASSLQAQTQPLYSNMIVGSGKPNGVTYGEVILRTARIGPTGVAGSSVAAQRGITQGPAGQQPEGDSSEDELMLPPGWSVDYTLRGRKYYIDHNTKTTHWAHPLDRKALPTGWQRIEAARYGTIFNYITAEQTLPYLTSCFLPHGPPVEIPRPIVSHFSRHSALVPANPYNTEKVPEWLFLYAKSSSEKDHIIKWDMFQLQQLEDFLGIMKKLYRQECNIIVAKYEVIRQYALADHGVEEFDDTARYAIEGRVYPPELYGGDPDLAWQLDTQISINGGEYKGFLREDGSFLISSVPSGSYVVEIVNPDYFYEPVRVEINPKGKFRARKLNYVQPSQVLQLPYPLKLKALTRFRYFQQREQWKITDFLFNPMVLMMILPLGIMLILPKIMSDPETKKEMENLNLSKMTNDLPEFSEMLTSYFTSGSAAAAAAKAGKDKDKAKPKQSKKKN</sequence>
<dbReference type="GO" id="GO:0008285">
    <property type="term" value="P:negative regulation of cell population proliferation"/>
    <property type="evidence" value="ECO:0007669"/>
    <property type="project" value="TreeGrafter"/>
</dbReference>
<keyword evidence="1" id="KW-0597">Phosphoprotein</keyword>
<dbReference type="SMART" id="SM00456">
    <property type="entry name" value="WW"/>
    <property type="match status" value="1"/>
</dbReference>
<dbReference type="VEuPathDB" id="VectorBase:ACON2_030878"/>
<dbReference type="GO" id="GO:0030246">
    <property type="term" value="F:carbohydrate binding"/>
    <property type="evidence" value="ECO:0007669"/>
    <property type="project" value="InterPro"/>
</dbReference>
<dbReference type="CDD" id="cd00201">
    <property type="entry name" value="WW"/>
    <property type="match status" value="1"/>
</dbReference>
<keyword evidence="4" id="KW-0812">Transmembrane</keyword>
<proteinExistence type="predicted"/>
<dbReference type="CDD" id="cd21433">
    <property type="entry name" value="SARAH_Sav"/>
    <property type="match status" value="1"/>
</dbReference>
<dbReference type="GO" id="GO:0043065">
    <property type="term" value="P:positive regulation of apoptotic process"/>
    <property type="evidence" value="ECO:0007669"/>
    <property type="project" value="TreeGrafter"/>
</dbReference>
<dbReference type="InterPro" id="IPR013784">
    <property type="entry name" value="Carb-bd-like_fold"/>
</dbReference>